<keyword evidence="10" id="KW-1185">Reference proteome</keyword>
<dbReference type="Pfam" id="PF01386">
    <property type="entry name" value="Ribosomal_L25p"/>
    <property type="match status" value="1"/>
</dbReference>
<evidence type="ECO:0000313" key="9">
    <source>
        <dbReference type="EMBL" id="MFO3717727.1"/>
    </source>
</evidence>
<comment type="caution">
    <text evidence="9">The sequence shown here is derived from an EMBL/GenBank/DDBJ whole genome shotgun (WGS) entry which is preliminary data.</text>
</comment>
<feature type="domain" description="Large ribosomal subunit protein bL25 L25" evidence="7">
    <location>
        <begin position="6"/>
        <end position="92"/>
    </location>
</feature>
<keyword evidence="4 5" id="KW-0687">Ribonucleoprotein</keyword>
<dbReference type="CDD" id="cd00495">
    <property type="entry name" value="Ribosomal_L25_TL5_CTC"/>
    <property type="match status" value="1"/>
</dbReference>
<evidence type="ECO:0000259" key="8">
    <source>
        <dbReference type="Pfam" id="PF14693"/>
    </source>
</evidence>
<dbReference type="InterPro" id="IPR011035">
    <property type="entry name" value="Ribosomal_bL25/Gln-tRNA_synth"/>
</dbReference>
<keyword evidence="2 5" id="KW-0694">RNA-binding</keyword>
<sequence length="218" mass="24142">MADLVLNANNREVTGKNKVNKLRAEDLIPAVVYAKGEDNLNVQVTSRDFDKILRQAGTSTIITLDVDGENKDVLIKDYQTHPYKNQFLHVDFQAINQNEAIRVNVPIVLLGRDDLNIDSAVLVQNMDSVEVECLPKYIPQTAEVDITEIEIGDSKTIADLDIFGNENITILAEEDEVICSLQEATEEELPEDEEAADVDAADVPTVEETEGEEADDAE</sequence>
<dbReference type="SUPFAM" id="SSF50715">
    <property type="entry name" value="Ribosomal protein L25-like"/>
    <property type="match status" value="1"/>
</dbReference>
<dbReference type="PANTHER" id="PTHR33284:SF1">
    <property type="entry name" value="RIBOSOMAL PROTEIN L25_GLN-TRNA SYNTHETASE, ANTI-CODON-BINDING DOMAIN-CONTAINING PROTEIN"/>
    <property type="match status" value="1"/>
</dbReference>
<dbReference type="GO" id="GO:0005840">
    <property type="term" value="C:ribosome"/>
    <property type="evidence" value="ECO:0007669"/>
    <property type="project" value="UniProtKB-KW"/>
</dbReference>
<evidence type="ECO:0000256" key="2">
    <source>
        <dbReference type="ARBA" id="ARBA00022884"/>
    </source>
</evidence>
<comment type="subunit">
    <text evidence="5">Part of the 50S ribosomal subunit; part of the 5S rRNA/L5/L18/L25 subcomplex. Contacts the 5S rRNA. Binds to the 5S rRNA independently of L5 and L18.</text>
</comment>
<evidence type="ECO:0000256" key="1">
    <source>
        <dbReference type="ARBA" id="ARBA00022730"/>
    </source>
</evidence>
<dbReference type="InterPro" id="IPR037121">
    <property type="entry name" value="Ribosomal_bL25_C"/>
</dbReference>
<feature type="compositionally biased region" description="Acidic residues" evidence="6">
    <location>
        <begin position="184"/>
        <end position="218"/>
    </location>
</feature>
<feature type="region of interest" description="Disordered" evidence="6">
    <location>
        <begin position="183"/>
        <end position="218"/>
    </location>
</feature>
<evidence type="ECO:0000259" key="7">
    <source>
        <dbReference type="Pfam" id="PF01386"/>
    </source>
</evidence>
<gene>
    <name evidence="5" type="primary">rplY</name>
    <name evidence="5" type="synonym">ctc</name>
    <name evidence="9" type="ORF">AB9Q04_05080</name>
</gene>
<name>A0ABW9N0X9_9FIRM</name>
<dbReference type="Proteomes" id="UP001637993">
    <property type="component" value="Unassembled WGS sequence"/>
</dbReference>
<dbReference type="Pfam" id="PF14693">
    <property type="entry name" value="Ribosomal_TL5_C"/>
    <property type="match status" value="1"/>
</dbReference>
<dbReference type="RefSeq" id="WP_410024289.1">
    <property type="nucleotide sequence ID" value="NZ_JBGMEG010000008.1"/>
</dbReference>
<evidence type="ECO:0000256" key="4">
    <source>
        <dbReference type="ARBA" id="ARBA00023274"/>
    </source>
</evidence>
<dbReference type="InterPro" id="IPR001021">
    <property type="entry name" value="Ribosomal_bL25_long"/>
</dbReference>
<dbReference type="EMBL" id="JBGMEG010000008">
    <property type="protein sequence ID" value="MFO3717727.1"/>
    <property type="molecule type" value="Genomic_DNA"/>
</dbReference>
<evidence type="ECO:0000256" key="5">
    <source>
        <dbReference type="HAMAP-Rule" id="MF_01334"/>
    </source>
</evidence>
<organism evidence="9 10">
    <name type="scientific">Anaerococcus groningensis</name>
    <dbReference type="NCBI Taxonomy" id="3115616"/>
    <lineage>
        <taxon>Bacteria</taxon>
        <taxon>Bacillati</taxon>
        <taxon>Bacillota</taxon>
        <taxon>Tissierellia</taxon>
        <taxon>Tissierellales</taxon>
        <taxon>Peptoniphilaceae</taxon>
        <taxon>Anaerococcus</taxon>
    </lineage>
</organism>
<dbReference type="InterPro" id="IPR020057">
    <property type="entry name" value="Ribosomal_bL25_b-dom"/>
</dbReference>
<dbReference type="PANTHER" id="PTHR33284">
    <property type="entry name" value="RIBOSOMAL PROTEIN L25/GLN-TRNA SYNTHETASE, ANTI-CODON-BINDING DOMAIN-CONTAINING PROTEIN"/>
    <property type="match status" value="1"/>
</dbReference>
<dbReference type="InterPro" id="IPR029751">
    <property type="entry name" value="Ribosomal_L25_dom"/>
</dbReference>
<accession>A0ABW9N0X9</accession>
<evidence type="ECO:0000313" key="10">
    <source>
        <dbReference type="Proteomes" id="UP001637993"/>
    </source>
</evidence>
<reference evidence="9 10" key="1">
    <citation type="journal article" date="2025" name="Anaerobe">
        <title>Description of Anaerococcus kampingiae sp. nov., Anaerococcus groningensis sp. nov., Anaerococcus martiniensis sp. nov., and Anaerococcus cruorum sp. nov., isolated from human clinical specimens.</title>
        <authorList>
            <person name="Boiten K.E."/>
            <person name="Meijer J."/>
            <person name="van Wezel E.M."/>
            <person name="Veloo A.C.M."/>
        </authorList>
    </citation>
    <scope>NUCLEOTIDE SEQUENCE [LARGE SCALE GENOMIC DNA]</scope>
    <source>
        <strain evidence="9 10">ENR1011</strain>
    </source>
</reference>
<dbReference type="InterPro" id="IPR020930">
    <property type="entry name" value="Ribosomal_uL5_bac-type"/>
</dbReference>
<keyword evidence="3 5" id="KW-0689">Ribosomal protein</keyword>
<comment type="similarity">
    <text evidence="5">Belongs to the bacterial ribosomal protein bL25 family. CTC subfamily.</text>
</comment>
<dbReference type="Gene3D" id="2.40.240.10">
    <property type="entry name" value="Ribosomal Protein L25, Chain P"/>
    <property type="match status" value="1"/>
</dbReference>
<proteinExistence type="inferred from homology"/>
<comment type="function">
    <text evidence="5">This is one of the proteins that binds to the 5S RNA in the ribosome where it forms part of the central protuberance.</text>
</comment>
<dbReference type="InterPro" id="IPR020056">
    <property type="entry name" value="Rbsml_bL25/Gln-tRNA_synth_N"/>
</dbReference>
<keyword evidence="1 5" id="KW-0699">rRNA-binding</keyword>
<evidence type="ECO:0000256" key="3">
    <source>
        <dbReference type="ARBA" id="ARBA00022980"/>
    </source>
</evidence>
<dbReference type="NCBIfam" id="TIGR00731">
    <property type="entry name" value="bL25_bact_ctc"/>
    <property type="match status" value="1"/>
</dbReference>
<protein>
    <recommendedName>
        <fullName evidence="5">Large ribosomal subunit protein bL25</fullName>
    </recommendedName>
    <alternativeName>
        <fullName evidence="5">General stress protein CTC</fullName>
    </alternativeName>
</protein>
<dbReference type="Gene3D" id="2.170.120.20">
    <property type="entry name" value="Ribosomal protein L25, beta domain"/>
    <property type="match status" value="1"/>
</dbReference>
<feature type="domain" description="Large ribosomal subunit protein bL25 beta" evidence="8">
    <location>
        <begin position="101"/>
        <end position="183"/>
    </location>
</feature>
<dbReference type="HAMAP" id="MF_01334">
    <property type="entry name" value="Ribosomal_bL25_CTC"/>
    <property type="match status" value="1"/>
</dbReference>
<evidence type="ECO:0000256" key="6">
    <source>
        <dbReference type="SAM" id="MobiDB-lite"/>
    </source>
</evidence>